<feature type="region of interest" description="Disordered" evidence="1">
    <location>
        <begin position="65"/>
        <end position="116"/>
    </location>
</feature>
<reference evidence="2" key="1">
    <citation type="submission" date="2022-05" db="EMBL/GenBank/DDBJ databases">
        <title>The Musa troglodytarum L. genome provides insights into the mechanism of non-climacteric behaviour and enrichment of carotenoids.</title>
        <authorList>
            <person name="Wang J."/>
        </authorList>
    </citation>
    <scope>NUCLEOTIDE SEQUENCE</scope>
    <source>
        <tissue evidence="2">Leaf</tissue>
    </source>
</reference>
<dbReference type="EMBL" id="CP097511">
    <property type="protein sequence ID" value="URE43167.1"/>
    <property type="molecule type" value="Genomic_DNA"/>
</dbReference>
<name>A0A9E7I844_9LILI</name>
<protein>
    <submittedName>
        <fullName evidence="2">Uncharacterized protein</fullName>
    </submittedName>
</protein>
<proteinExistence type="predicted"/>
<keyword evidence="3" id="KW-1185">Reference proteome</keyword>
<evidence type="ECO:0000256" key="1">
    <source>
        <dbReference type="SAM" id="MobiDB-lite"/>
    </source>
</evidence>
<dbReference type="OrthoDB" id="2126698at2759"/>
<gene>
    <name evidence="2" type="ORF">MUK42_32246</name>
</gene>
<feature type="compositionally biased region" description="Basic and acidic residues" evidence="1">
    <location>
        <begin position="107"/>
        <end position="116"/>
    </location>
</feature>
<accession>A0A9E7I844</accession>
<feature type="compositionally biased region" description="Gly residues" evidence="1">
    <location>
        <begin position="84"/>
        <end position="106"/>
    </location>
</feature>
<feature type="region of interest" description="Disordered" evidence="1">
    <location>
        <begin position="1"/>
        <end position="33"/>
    </location>
</feature>
<sequence length="116" mass="11468">MRSPARERAAGPGGPREPGSVLPGRDARGGRAGLLARVRLRRVMDGPTSSPGLLRGAHAARGWHHRLGVAGPAGPDADVRRGRPGTGAGGGEGRADGGEAGGGGRGGGREGCDVLL</sequence>
<dbReference type="Proteomes" id="UP001055439">
    <property type="component" value="Chromosome 9"/>
</dbReference>
<dbReference type="AlphaFoldDB" id="A0A9E7I844"/>
<evidence type="ECO:0000313" key="3">
    <source>
        <dbReference type="Proteomes" id="UP001055439"/>
    </source>
</evidence>
<organism evidence="2 3">
    <name type="scientific">Musa troglodytarum</name>
    <name type="common">fe'i banana</name>
    <dbReference type="NCBI Taxonomy" id="320322"/>
    <lineage>
        <taxon>Eukaryota</taxon>
        <taxon>Viridiplantae</taxon>
        <taxon>Streptophyta</taxon>
        <taxon>Embryophyta</taxon>
        <taxon>Tracheophyta</taxon>
        <taxon>Spermatophyta</taxon>
        <taxon>Magnoliopsida</taxon>
        <taxon>Liliopsida</taxon>
        <taxon>Zingiberales</taxon>
        <taxon>Musaceae</taxon>
        <taxon>Musa</taxon>
    </lineage>
</organism>
<evidence type="ECO:0000313" key="2">
    <source>
        <dbReference type="EMBL" id="URE43167.1"/>
    </source>
</evidence>